<dbReference type="AlphaFoldDB" id="W9XS41"/>
<evidence type="ECO:0000256" key="3">
    <source>
        <dbReference type="ARBA" id="ARBA00023002"/>
    </source>
</evidence>
<evidence type="ECO:0000313" key="4">
    <source>
        <dbReference type="EMBL" id="EXJ83043.1"/>
    </source>
</evidence>
<comment type="similarity">
    <text evidence="1">Belongs to the short-chain dehydrogenases/reductases (SDR) family.</text>
</comment>
<keyword evidence="5" id="KW-1185">Reference proteome</keyword>
<evidence type="ECO:0008006" key="6">
    <source>
        <dbReference type="Google" id="ProtNLM"/>
    </source>
</evidence>
<dbReference type="OrthoDB" id="47007at2759"/>
<gene>
    <name evidence="4" type="ORF">A1O3_06860</name>
</gene>
<dbReference type="Pfam" id="PF13561">
    <property type="entry name" value="adh_short_C2"/>
    <property type="match status" value="1"/>
</dbReference>
<proteinExistence type="inferred from homology"/>
<dbReference type="PANTHER" id="PTHR43477">
    <property type="entry name" value="DIHYDROANTICAPSIN 7-DEHYDROGENASE"/>
    <property type="match status" value="1"/>
</dbReference>
<comment type="caution">
    <text evidence="4">The sequence shown here is derived from an EMBL/GenBank/DDBJ whole genome shotgun (WGS) entry which is preliminary data.</text>
</comment>
<organism evidence="4 5">
    <name type="scientific">Capronia epimyces CBS 606.96</name>
    <dbReference type="NCBI Taxonomy" id="1182542"/>
    <lineage>
        <taxon>Eukaryota</taxon>
        <taxon>Fungi</taxon>
        <taxon>Dikarya</taxon>
        <taxon>Ascomycota</taxon>
        <taxon>Pezizomycotina</taxon>
        <taxon>Eurotiomycetes</taxon>
        <taxon>Chaetothyriomycetidae</taxon>
        <taxon>Chaetothyriales</taxon>
        <taxon>Herpotrichiellaceae</taxon>
        <taxon>Capronia</taxon>
    </lineage>
</organism>
<dbReference type="GO" id="GO:0016491">
    <property type="term" value="F:oxidoreductase activity"/>
    <property type="evidence" value="ECO:0007669"/>
    <property type="project" value="UniProtKB-KW"/>
</dbReference>
<sequence length="256" mass="27163">MVYTFPGRFDGKVVAITGGASGIGAALTKRYIAEGAKVLVADMCDEAKGQGFIAQFPPEQVYFHHADISDPAQATSVVTKTIEHFGDLDIVHNNAGYPAYGQIPDMSVDDWARVFQVGVDAPFHIFRAAIPEMKKHTEKKTRGVFVNTISSAGIYGDEGLGCYGAAKAALANLTHSMAADHALDGIRINAVAPGWTRTPMTAALSETPEIFEHVASAVPMHRPGEPEELAAVLMFLASEDASYVTGAVSDKPSPSV</sequence>
<dbReference type="RefSeq" id="XP_007735166.1">
    <property type="nucleotide sequence ID" value="XM_007736976.1"/>
</dbReference>
<dbReference type="InterPro" id="IPR020904">
    <property type="entry name" value="Sc_DH/Rdtase_CS"/>
</dbReference>
<dbReference type="InterPro" id="IPR036291">
    <property type="entry name" value="NAD(P)-bd_dom_sf"/>
</dbReference>
<dbReference type="Proteomes" id="UP000019478">
    <property type="component" value="Unassembled WGS sequence"/>
</dbReference>
<dbReference type="STRING" id="1182542.W9XS41"/>
<reference evidence="4 5" key="1">
    <citation type="submission" date="2013-03" db="EMBL/GenBank/DDBJ databases">
        <title>The Genome Sequence of Capronia epimyces CBS 606.96.</title>
        <authorList>
            <consortium name="The Broad Institute Genomics Platform"/>
            <person name="Cuomo C."/>
            <person name="de Hoog S."/>
            <person name="Gorbushina A."/>
            <person name="Walker B."/>
            <person name="Young S.K."/>
            <person name="Zeng Q."/>
            <person name="Gargeya S."/>
            <person name="Fitzgerald M."/>
            <person name="Haas B."/>
            <person name="Abouelleil A."/>
            <person name="Allen A.W."/>
            <person name="Alvarado L."/>
            <person name="Arachchi H.M."/>
            <person name="Berlin A.M."/>
            <person name="Chapman S.B."/>
            <person name="Gainer-Dewar J."/>
            <person name="Goldberg J."/>
            <person name="Griggs A."/>
            <person name="Gujja S."/>
            <person name="Hansen M."/>
            <person name="Howarth C."/>
            <person name="Imamovic A."/>
            <person name="Ireland A."/>
            <person name="Larimer J."/>
            <person name="McCowan C."/>
            <person name="Murphy C."/>
            <person name="Pearson M."/>
            <person name="Poon T.W."/>
            <person name="Priest M."/>
            <person name="Roberts A."/>
            <person name="Saif S."/>
            <person name="Shea T."/>
            <person name="Sisk P."/>
            <person name="Sykes S."/>
            <person name="Wortman J."/>
            <person name="Nusbaum C."/>
            <person name="Birren B."/>
        </authorList>
    </citation>
    <scope>NUCLEOTIDE SEQUENCE [LARGE SCALE GENOMIC DNA]</scope>
    <source>
        <strain evidence="4 5">CBS 606.96</strain>
    </source>
</reference>
<dbReference type="HOGENOM" id="CLU_010194_1_2_1"/>
<evidence type="ECO:0000256" key="2">
    <source>
        <dbReference type="ARBA" id="ARBA00022857"/>
    </source>
</evidence>
<evidence type="ECO:0000256" key="1">
    <source>
        <dbReference type="ARBA" id="ARBA00006484"/>
    </source>
</evidence>
<dbReference type="SUPFAM" id="SSF51735">
    <property type="entry name" value="NAD(P)-binding Rossmann-fold domains"/>
    <property type="match status" value="1"/>
</dbReference>
<dbReference type="InterPro" id="IPR051122">
    <property type="entry name" value="SDR_DHRS6-like"/>
</dbReference>
<dbReference type="PRINTS" id="PR00081">
    <property type="entry name" value="GDHRDH"/>
</dbReference>
<dbReference type="eggNOG" id="KOG0725">
    <property type="taxonomic scope" value="Eukaryota"/>
</dbReference>
<keyword evidence="3" id="KW-0560">Oxidoreductase</keyword>
<dbReference type="PROSITE" id="PS00061">
    <property type="entry name" value="ADH_SHORT"/>
    <property type="match status" value="1"/>
</dbReference>
<keyword evidence="2" id="KW-0521">NADP</keyword>
<dbReference type="PRINTS" id="PR00080">
    <property type="entry name" value="SDRFAMILY"/>
</dbReference>
<dbReference type="EMBL" id="AMGY01000005">
    <property type="protein sequence ID" value="EXJ83043.1"/>
    <property type="molecule type" value="Genomic_DNA"/>
</dbReference>
<evidence type="ECO:0000313" key="5">
    <source>
        <dbReference type="Proteomes" id="UP000019478"/>
    </source>
</evidence>
<dbReference type="FunFam" id="3.40.50.720:FF:000084">
    <property type="entry name" value="Short-chain dehydrogenase reductase"/>
    <property type="match status" value="1"/>
</dbReference>
<dbReference type="InterPro" id="IPR002347">
    <property type="entry name" value="SDR_fam"/>
</dbReference>
<accession>W9XS41</accession>
<dbReference type="CDD" id="cd05233">
    <property type="entry name" value="SDR_c"/>
    <property type="match status" value="1"/>
</dbReference>
<dbReference type="Gene3D" id="3.40.50.720">
    <property type="entry name" value="NAD(P)-binding Rossmann-like Domain"/>
    <property type="match status" value="1"/>
</dbReference>
<dbReference type="GeneID" id="19170966"/>
<protein>
    <recommendedName>
        <fullName evidence="6">3-oxoacyl-[acyl-carrier protein] reductase</fullName>
    </recommendedName>
</protein>
<dbReference type="PANTHER" id="PTHR43477:SF1">
    <property type="entry name" value="DIHYDROANTICAPSIN 7-DEHYDROGENASE"/>
    <property type="match status" value="1"/>
</dbReference>
<name>W9XS41_9EURO</name>